<keyword evidence="14" id="KW-1185">Reference proteome</keyword>
<dbReference type="PANTHER" id="PTHR32294">
    <property type="entry name" value="DNA POLYMERASE III SUBUNIT ALPHA"/>
    <property type="match status" value="1"/>
</dbReference>
<dbReference type="InterPro" id="IPR004365">
    <property type="entry name" value="NA-bd_OB_tRNA"/>
</dbReference>
<dbReference type="GO" id="GO:0006260">
    <property type="term" value="P:DNA replication"/>
    <property type="evidence" value="ECO:0007669"/>
    <property type="project" value="UniProtKB-KW"/>
</dbReference>
<dbReference type="InterPro" id="IPR029460">
    <property type="entry name" value="DNAPol_HHH"/>
</dbReference>
<dbReference type="STRING" id="1423801.FD50_GL000165"/>
<dbReference type="Gene3D" id="3.20.20.140">
    <property type="entry name" value="Metal-dependent hydrolases"/>
    <property type="match status" value="1"/>
</dbReference>
<dbReference type="Gene3D" id="1.10.150.870">
    <property type="match status" value="1"/>
</dbReference>
<comment type="subunit">
    <text evidence="10">DNA polymerase III contains a core (composed of alpha, epsilon and theta chains) that associates with a tau subunit. This core dimerizes to form the POLIII' complex. PolIII' associates with the gamma complex (composed of gamma, delta, delta', psi and chi chains) and with the beta chain to form the complete DNA polymerase III complex.</text>
</comment>
<dbReference type="PANTHER" id="PTHR32294:SF0">
    <property type="entry name" value="DNA POLYMERASE III SUBUNIT ALPHA"/>
    <property type="match status" value="1"/>
</dbReference>
<dbReference type="Pfam" id="PF17657">
    <property type="entry name" value="DNA_pol3_finger"/>
    <property type="match status" value="1"/>
</dbReference>
<dbReference type="InterPro" id="IPR004013">
    <property type="entry name" value="PHP_dom"/>
</dbReference>
<name>A0A0R1VC83_9LACO</name>
<dbReference type="Pfam" id="PF01336">
    <property type="entry name" value="tRNA_anti-codon"/>
    <property type="match status" value="1"/>
</dbReference>
<evidence type="ECO:0000256" key="2">
    <source>
        <dbReference type="ARBA" id="ARBA00009496"/>
    </source>
</evidence>
<evidence type="ECO:0000256" key="11">
    <source>
        <dbReference type="ARBA" id="ARBA00049244"/>
    </source>
</evidence>
<dbReference type="PATRIC" id="fig|1423801.4.peg.167"/>
<proteinExistence type="inferred from homology"/>
<comment type="catalytic activity">
    <reaction evidence="11">
        <text>DNA(n) + a 2'-deoxyribonucleoside 5'-triphosphate = DNA(n+1) + diphosphate</text>
        <dbReference type="Rhea" id="RHEA:22508"/>
        <dbReference type="Rhea" id="RHEA-COMP:17339"/>
        <dbReference type="Rhea" id="RHEA-COMP:17340"/>
        <dbReference type="ChEBI" id="CHEBI:33019"/>
        <dbReference type="ChEBI" id="CHEBI:61560"/>
        <dbReference type="ChEBI" id="CHEBI:173112"/>
        <dbReference type="EC" id="2.7.7.7"/>
    </reaction>
</comment>
<evidence type="ECO:0000256" key="8">
    <source>
        <dbReference type="ARBA" id="ARBA00022932"/>
    </source>
</evidence>
<dbReference type="GO" id="GO:0003676">
    <property type="term" value="F:nucleic acid binding"/>
    <property type="evidence" value="ECO:0007669"/>
    <property type="project" value="InterPro"/>
</dbReference>
<evidence type="ECO:0000256" key="5">
    <source>
        <dbReference type="ARBA" id="ARBA00022679"/>
    </source>
</evidence>
<evidence type="ECO:0000256" key="7">
    <source>
        <dbReference type="ARBA" id="ARBA00022705"/>
    </source>
</evidence>
<dbReference type="SUPFAM" id="SSF89550">
    <property type="entry name" value="PHP domain-like"/>
    <property type="match status" value="1"/>
</dbReference>
<keyword evidence="8 13" id="KW-0239">DNA-directed DNA polymerase</keyword>
<evidence type="ECO:0000256" key="1">
    <source>
        <dbReference type="ARBA" id="ARBA00004496"/>
    </source>
</evidence>
<comment type="function">
    <text evidence="9">DNA polymerase III is a complex, multichain enzyme responsible for most of the replicative synthesis in bacteria. This DNA polymerase also exhibits 3' to 5' exonuclease activity. The alpha chain is the DNA polymerase.</text>
</comment>
<organism evidence="13 14">
    <name type="scientific">Liquorilactobacillus satsumensis DSM 16230 = JCM 12392</name>
    <dbReference type="NCBI Taxonomy" id="1423801"/>
    <lineage>
        <taxon>Bacteria</taxon>
        <taxon>Bacillati</taxon>
        <taxon>Bacillota</taxon>
        <taxon>Bacilli</taxon>
        <taxon>Lactobacillales</taxon>
        <taxon>Lactobacillaceae</taxon>
        <taxon>Liquorilactobacillus</taxon>
    </lineage>
</organism>
<evidence type="ECO:0000259" key="12">
    <source>
        <dbReference type="SMART" id="SM00481"/>
    </source>
</evidence>
<dbReference type="EMBL" id="AZFQ01000026">
    <property type="protein sequence ID" value="KRL99467.1"/>
    <property type="molecule type" value="Genomic_DNA"/>
</dbReference>
<protein>
    <recommendedName>
        <fullName evidence="4">DNA polymerase III subunit alpha</fullName>
        <ecNumber evidence="3">2.7.7.7</ecNumber>
    </recommendedName>
</protein>
<dbReference type="Gene3D" id="1.10.10.1600">
    <property type="entry name" value="Bacterial DNA polymerase III alpha subunit, thumb domain"/>
    <property type="match status" value="1"/>
</dbReference>
<dbReference type="GO" id="GO:0003887">
    <property type="term" value="F:DNA-directed DNA polymerase activity"/>
    <property type="evidence" value="ECO:0007669"/>
    <property type="project" value="UniProtKB-KW"/>
</dbReference>
<dbReference type="GO" id="GO:0008408">
    <property type="term" value="F:3'-5' exonuclease activity"/>
    <property type="evidence" value="ECO:0007669"/>
    <property type="project" value="InterPro"/>
</dbReference>
<evidence type="ECO:0000313" key="13">
    <source>
        <dbReference type="EMBL" id="KRL99467.1"/>
    </source>
</evidence>
<dbReference type="InterPro" id="IPR016195">
    <property type="entry name" value="Pol/histidinol_Pase-like"/>
</dbReference>
<dbReference type="NCBIfam" id="NF004226">
    <property type="entry name" value="PRK05673.1"/>
    <property type="match status" value="1"/>
</dbReference>
<evidence type="ECO:0000256" key="9">
    <source>
        <dbReference type="ARBA" id="ARBA00025611"/>
    </source>
</evidence>
<evidence type="ECO:0000313" key="14">
    <source>
        <dbReference type="Proteomes" id="UP000051166"/>
    </source>
</evidence>
<keyword evidence="6" id="KW-0548">Nucleotidyltransferase</keyword>
<dbReference type="CDD" id="cd07431">
    <property type="entry name" value="PHP_PolIIIA"/>
    <property type="match status" value="1"/>
</dbReference>
<accession>A0A0R1VC83</accession>
<dbReference type="InterPro" id="IPR040982">
    <property type="entry name" value="DNA_pol3_finger"/>
</dbReference>
<dbReference type="Pfam" id="PF14579">
    <property type="entry name" value="HHH_6"/>
    <property type="match status" value="1"/>
</dbReference>
<dbReference type="Pfam" id="PF07733">
    <property type="entry name" value="DNA_pol3_alpha"/>
    <property type="match status" value="1"/>
</dbReference>
<evidence type="ECO:0000256" key="4">
    <source>
        <dbReference type="ARBA" id="ARBA00019114"/>
    </source>
</evidence>
<dbReference type="EC" id="2.7.7.7" evidence="3"/>
<comment type="subcellular location">
    <subcellularLocation>
        <location evidence="1">Cytoplasm</location>
    </subcellularLocation>
</comment>
<dbReference type="InterPro" id="IPR004805">
    <property type="entry name" value="DnaE2/DnaE/PolC"/>
</dbReference>
<evidence type="ECO:0000256" key="6">
    <source>
        <dbReference type="ARBA" id="ARBA00022695"/>
    </source>
</evidence>
<dbReference type="Proteomes" id="UP000051166">
    <property type="component" value="Unassembled WGS sequence"/>
</dbReference>
<evidence type="ECO:0000256" key="3">
    <source>
        <dbReference type="ARBA" id="ARBA00012417"/>
    </source>
</evidence>
<dbReference type="SMART" id="SM00481">
    <property type="entry name" value="POLIIIAc"/>
    <property type="match status" value="1"/>
</dbReference>
<dbReference type="CDD" id="cd04485">
    <property type="entry name" value="DnaE_OBF"/>
    <property type="match status" value="1"/>
</dbReference>
<dbReference type="InterPro" id="IPR011708">
    <property type="entry name" value="DNA_pol3_alpha_NTPase_dom"/>
</dbReference>
<dbReference type="InterPro" id="IPR003141">
    <property type="entry name" value="Pol/His_phosphatase_N"/>
</dbReference>
<reference evidence="13 14" key="1">
    <citation type="journal article" date="2015" name="Genome Announc.">
        <title>Expanding the biotechnology potential of lactobacilli through comparative genomics of 213 strains and associated genera.</title>
        <authorList>
            <person name="Sun Z."/>
            <person name="Harris H.M."/>
            <person name="McCann A."/>
            <person name="Guo C."/>
            <person name="Argimon S."/>
            <person name="Zhang W."/>
            <person name="Yang X."/>
            <person name="Jeffery I.B."/>
            <person name="Cooney J.C."/>
            <person name="Kagawa T.F."/>
            <person name="Liu W."/>
            <person name="Song Y."/>
            <person name="Salvetti E."/>
            <person name="Wrobel A."/>
            <person name="Rasinkangas P."/>
            <person name="Parkhill J."/>
            <person name="Rea M.C."/>
            <person name="O'Sullivan O."/>
            <person name="Ritari J."/>
            <person name="Douillard F.P."/>
            <person name="Paul Ross R."/>
            <person name="Yang R."/>
            <person name="Briner A.E."/>
            <person name="Felis G.E."/>
            <person name="de Vos W.M."/>
            <person name="Barrangou R."/>
            <person name="Klaenhammer T.R."/>
            <person name="Caufield P.W."/>
            <person name="Cui Y."/>
            <person name="Zhang H."/>
            <person name="O'Toole P.W."/>
        </authorList>
    </citation>
    <scope>NUCLEOTIDE SEQUENCE [LARGE SCALE GENOMIC DNA]</scope>
    <source>
        <strain evidence="13 14">DSM 16230</strain>
    </source>
</reference>
<keyword evidence="7" id="KW-0235">DNA replication</keyword>
<keyword evidence="5" id="KW-0808">Transferase</keyword>
<dbReference type="NCBIfam" id="TIGR00594">
    <property type="entry name" value="polc"/>
    <property type="match status" value="1"/>
</dbReference>
<dbReference type="InterPro" id="IPR041931">
    <property type="entry name" value="DNA_pol3_alpha_thumb_dom"/>
</dbReference>
<dbReference type="GO" id="GO:0005737">
    <property type="term" value="C:cytoplasm"/>
    <property type="evidence" value="ECO:0007669"/>
    <property type="project" value="UniProtKB-SubCell"/>
</dbReference>
<evidence type="ECO:0000256" key="10">
    <source>
        <dbReference type="ARBA" id="ARBA00026073"/>
    </source>
</evidence>
<feature type="domain" description="Polymerase/histidinol phosphatase N-terminal" evidence="12">
    <location>
        <begin position="8"/>
        <end position="73"/>
    </location>
</feature>
<dbReference type="AlphaFoldDB" id="A0A0R1VC83"/>
<comment type="similarity">
    <text evidence="2">Belongs to the DNA polymerase type-C family. DnaE subfamily.</text>
</comment>
<sequence>MGSLASFLQVISSYSLLQGTIRITDLVQKAKERGYDALALTDINVMYGALTFYRECQAAKIKPILGLTLETAPHESLVLLAENETGYHNLMKISTRKQELLAQKITTVDLSDAAISFAGLLVITPVFQSKLVRLVSDGAQQDAHKFITEMKTVVSKQGKLAIGVNAQMSTVLFESILQCANKAKVTAVALDQVRYLDKEDLFELKTLTAIKAGTQLEREQLQSANNAVGKRWLIPSEQLRLTYQKQERTQVFENATKLVDQVKLKLEFPKIRLPHFKLPAHITASEYLRQLCLAGLKKRLAVKKEPVQAQLYRARLEHELQIIQRMGFADYFLIVWDVTNFAHRNQIIIGPGRGSAAGSLVSYTLAITDVDPLQYHLLFERFLNEERAQMPDIDLDIPDNRRQEVIAYVHEKYGAHHMAQIITFGTLGAKQVLRDVGRVLGLNQFEMNEWSRLIPREPGISLRQAYSSSERLRTYVKQSERNLLLFKTAYKLEGLPRHFSIHAAGIVLCDTDLTEIVPLQPGNDGVLLTQFAKDDVERIGLLKIDFLGLRNLSILAQTLAFIKKGYGQAISIRQLPLADAATLALFQRGDTTGVFQFESAGIRNVLRRLHPTSFEDIAAVNALFRPGPMQNIDHFIARKHGQEPVIYPAESLKAILQNTYGVLVYQEQVMQVASVMGGFSLGQADLLRRAMSKKKGDVILQMKKRFISGALQKGYTLKTAAQVYDYIEKFANYGFNRSHAVAYSKMAFQLAYLKCHFPAAFFAALLNTVVGDSLKTSNYLIEARQQHIPVHGPDLNESNYYFSLKGKELVFGLGNIKTLRRDFIKHILDARRQQGRFHSFQDFLQRLDNKFLKEGPLKALILAGACDSFQQNRATLLQNLSKVLSNVTLSGNNAVLFAALAPKYENFQELSLDERLVNEKKYLGLYLSAHPVEEYKQLAVQENIDLVTQLKAQTNCKLLLYFKKMKVIRTKKGDQMAFVTGEDQTGTVEVTIFPNVFRKIAAELALNQVYLVVGKTESETRSIQIIANQVSLAKKLKGRVKGTFYLRLDPKFPETKRKQLLELLLQHHGETPVVLYETAQAKKWVLDRQYWLAESEETSAALRAMIGKENVVFQNEKR</sequence>
<gene>
    <name evidence="13" type="ORF">FD50_GL000165</name>
</gene>
<comment type="caution">
    <text evidence="13">The sequence shown here is derived from an EMBL/GenBank/DDBJ whole genome shotgun (WGS) entry which is preliminary data.</text>
</comment>
<dbReference type="Pfam" id="PF02811">
    <property type="entry name" value="PHP"/>
    <property type="match status" value="1"/>
</dbReference>